<name>A0A9D9IRA4_9BACT</name>
<dbReference type="Gene3D" id="3.40.50.2000">
    <property type="entry name" value="Glycogen Phosphorylase B"/>
    <property type="match status" value="2"/>
</dbReference>
<dbReference type="InterPro" id="IPR001296">
    <property type="entry name" value="Glyco_trans_1"/>
</dbReference>
<dbReference type="Pfam" id="PF00534">
    <property type="entry name" value="Glycos_transf_1"/>
    <property type="match status" value="1"/>
</dbReference>
<sequence length="379" mass="43251">MKIAVLSCFYPYRGGISQFNACLCGELEKTHTVKAFNFKRQYPEFLFPGKTQYVTADDEAVPVQSEPLLDTANPFSYLSTLKAIRAWQPDLLIVRYWMSYFAPSLGYITRHMKKHCTVVSILDNVIPHEQHFFDKPFTRYFLKGSHGYVTLCEAVAGDLLRLKPDAEYRVIQHPLYSHFGQKTGREEAERRLGLQPGKKNILFFGLIREYKGLDILIDAFKGLGEGYQLIIAGEPYGSFEPYRKQIEESGCQDRIRTFLYYVRDSQVKDFFSAADVTVLPYRSATQSGISSVSYHFEVPMIVTDVGGMKETIGDRGTGILADSIGPEAIRRAVQHFFSDPQIAANCITEIRKEKERLSWGAFCRELIDFSCQLNNTIRK</sequence>
<dbReference type="AlphaFoldDB" id="A0A9D9IRA4"/>
<comment type="caution">
    <text evidence="2">The sequence shown here is derived from an EMBL/GenBank/DDBJ whole genome shotgun (WGS) entry which is preliminary data.</text>
</comment>
<evidence type="ECO:0000313" key="3">
    <source>
        <dbReference type="Proteomes" id="UP000823771"/>
    </source>
</evidence>
<reference evidence="2" key="2">
    <citation type="journal article" date="2021" name="PeerJ">
        <title>Extensive microbial diversity within the chicken gut microbiome revealed by metagenomics and culture.</title>
        <authorList>
            <person name="Gilroy R."/>
            <person name="Ravi A."/>
            <person name="Getino M."/>
            <person name="Pursley I."/>
            <person name="Horton D.L."/>
            <person name="Alikhan N.F."/>
            <person name="Baker D."/>
            <person name="Gharbi K."/>
            <person name="Hall N."/>
            <person name="Watson M."/>
            <person name="Adriaenssens E.M."/>
            <person name="Foster-Nyarko E."/>
            <person name="Jarju S."/>
            <person name="Secka A."/>
            <person name="Antonio M."/>
            <person name="Oren A."/>
            <person name="Chaudhuri R.R."/>
            <person name="La Ragione R."/>
            <person name="Hildebrand F."/>
            <person name="Pallen M.J."/>
        </authorList>
    </citation>
    <scope>NUCLEOTIDE SEQUENCE</scope>
    <source>
        <strain evidence="2">2478</strain>
    </source>
</reference>
<gene>
    <name evidence="2" type="ORF">IAB80_01690</name>
</gene>
<accession>A0A9D9IRA4</accession>
<organism evidence="2 3">
    <name type="scientific">Candidatus Cryptobacteroides excrementipullorum</name>
    <dbReference type="NCBI Taxonomy" id="2840761"/>
    <lineage>
        <taxon>Bacteria</taxon>
        <taxon>Pseudomonadati</taxon>
        <taxon>Bacteroidota</taxon>
        <taxon>Bacteroidia</taxon>
        <taxon>Bacteroidales</taxon>
        <taxon>Candidatus Cryptobacteroides</taxon>
    </lineage>
</organism>
<protein>
    <submittedName>
        <fullName evidence="2">Glycosyltransferase</fullName>
    </submittedName>
</protein>
<dbReference type="PANTHER" id="PTHR12526">
    <property type="entry name" value="GLYCOSYLTRANSFERASE"/>
    <property type="match status" value="1"/>
</dbReference>
<dbReference type="EMBL" id="JADILZ010000018">
    <property type="protein sequence ID" value="MBO8477599.1"/>
    <property type="molecule type" value="Genomic_DNA"/>
</dbReference>
<dbReference type="PANTHER" id="PTHR12526:SF634">
    <property type="entry name" value="BLL3361 PROTEIN"/>
    <property type="match status" value="1"/>
</dbReference>
<dbReference type="GO" id="GO:0016757">
    <property type="term" value="F:glycosyltransferase activity"/>
    <property type="evidence" value="ECO:0007669"/>
    <property type="project" value="InterPro"/>
</dbReference>
<proteinExistence type="predicted"/>
<dbReference type="Proteomes" id="UP000823771">
    <property type="component" value="Unassembled WGS sequence"/>
</dbReference>
<feature type="domain" description="Glycosyl transferase family 1" evidence="1">
    <location>
        <begin position="185"/>
        <end position="352"/>
    </location>
</feature>
<evidence type="ECO:0000259" key="1">
    <source>
        <dbReference type="Pfam" id="PF00534"/>
    </source>
</evidence>
<reference evidence="2" key="1">
    <citation type="submission" date="2020-10" db="EMBL/GenBank/DDBJ databases">
        <authorList>
            <person name="Gilroy R."/>
        </authorList>
    </citation>
    <scope>NUCLEOTIDE SEQUENCE</scope>
    <source>
        <strain evidence="2">2478</strain>
    </source>
</reference>
<dbReference type="SUPFAM" id="SSF53756">
    <property type="entry name" value="UDP-Glycosyltransferase/glycogen phosphorylase"/>
    <property type="match status" value="1"/>
</dbReference>
<evidence type="ECO:0000313" key="2">
    <source>
        <dbReference type="EMBL" id="MBO8477599.1"/>
    </source>
</evidence>